<dbReference type="PROSITE" id="PS50893">
    <property type="entry name" value="ABC_TRANSPORTER_2"/>
    <property type="match status" value="1"/>
</dbReference>
<name>A0A375YLQ9_MYCPF</name>
<dbReference type="InterPro" id="IPR027417">
    <property type="entry name" value="P-loop_NTPase"/>
</dbReference>
<dbReference type="Pfam" id="PF00005">
    <property type="entry name" value="ABC_tran"/>
    <property type="match status" value="1"/>
</dbReference>
<evidence type="ECO:0000259" key="4">
    <source>
        <dbReference type="PROSITE" id="PS50893"/>
    </source>
</evidence>
<dbReference type="Gene3D" id="3.40.50.300">
    <property type="entry name" value="P-loop containing nucleotide triphosphate hydrolases"/>
    <property type="match status" value="1"/>
</dbReference>
<feature type="domain" description="ABC transporter" evidence="4">
    <location>
        <begin position="14"/>
        <end position="246"/>
    </location>
</feature>
<keyword evidence="2" id="KW-0547">Nucleotide-binding</keyword>
<dbReference type="PROSITE" id="PS00211">
    <property type="entry name" value="ABC_TRANSPORTER_1"/>
    <property type="match status" value="1"/>
</dbReference>
<accession>A0A375YLQ9</accession>
<dbReference type="InterPro" id="IPR003593">
    <property type="entry name" value="AAA+_ATPase"/>
</dbReference>
<dbReference type="RefSeq" id="WP_083143678.1">
    <property type="nucleotide sequence ID" value="NZ_MVID01000009.1"/>
</dbReference>
<dbReference type="PANTHER" id="PTHR42788:SF13">
    <property type="entry name" value="ALIPHATIC SULFONATES IMPORT ATP-BINDING PROTEIN SSUB"/>
    <property type="match status" value="1"/>
</dbReference>
<evidence type="ECO:0000256" key="3">
    <source>
        <dbReference type="ARBA" id="ARBA00022840"/>
    </source>
</evidence>
<dbReference type="EMBL" id="UEGS01000001">
    <property type="protein sequence ID" value="SRX82097.1"/>
    <property type="molecule type" value="Genomic_DNA"/>
</dbReference>
<sequence>MSVEARSREGLPQIAFRNVEITYPNGAVAVEDISLDVRAGEFLAILGPSGCGKSTLLQAAAGLLGVSQGSITVGGQPVGRRTRAGTPSIGYVFQEHRLLPWLTVAQNIETVLAATTIPKSEWEHRITEYLSMLQINHLRDRWPNQLSGGQRQRASISRALSIDSDVVLMDEPFGTLDEVTARTMRAELLEVWKRTNRTFVFVTHSIRESLFLADRVALFTKGPASLIETIDVDLPRPRNYDGPELSQLEGEVVRRVLQVWGSE</sequence>
<proteinExistence type="predicted"/>
<evidence type="ECO:0000313" key="6">
    <source>
        <dbReference type="Proteomes" id="UP000252008"/>
    </source>
</evidence>
<gene>
    <name evidence="5" type="ORF">MPP7335_03855</name>
</gene>
<dbReference type="InterPro" id="IPR050166">
    <property type="entry name" value="ABC_transporter_ATP-bind"/>
</dbReference>
<dbReference type="AlphaFoldDB" id="A0A375YLQ9"/>
<keyword evidence="3 5" id="KW-0067">ATP-binding</keyword>
<keyword evidence="1" id="KW-0813">Transport</keyword>
<evidence type="ECO:0000256" key="2">
    <source>
        <dbReference type="ARBA" id="ARBA00022741"/>
    </source>
</evidence>
<dbReference type="CDD" id="cd03293">
    <property type="entry name" value="ABC_NrtD_SsuB_transporters"/>
    <property type="match status" value="1"/>
</dbReference>
<dbReference type="PANTHER" id="PTHR42788">
    <property type="entry name" value="TAURINE IMPORT ATP-BINDING PROTEIN-RELATED"/>
    <property type="match status" value="1"/>
</dbReference>
<dbReference type="Proteomes" id="UP000252008">
    <property type="component" value="Unassembled WGS sequence"/>
</dbReference>
<dbReference type="GO" id="GO:0005524">
    <property type="term" value="F:ATP binding"/>
    <property type="evidence" value="ECO:0007669"/>
    <property type="project" value="UniProtKB-KW"/>
</dbReference>
<dbReference type="STRING" id="39692.BST38_12800"/>
<evidence type="ECO:0000313" key="5">
    <source>
        <dbReference type="EMBL" id="SRX82097.1"/>
    </source>
</evidence>
<reference evidence="5 6" key="1">
    <citation type="submission" date="2018-05" db="EMBL/GenBank/DDBJ databases">
        <authorList>
            <consortium name="IHU Genomes"/>
        </authorList>
    </citation>
    <scope>NUCLEOTIDE SEQUENCE [LARGE SCALE GENOMIC DNA]</scope>
    <source>
        <strain evidence="5 6">P7335</strain>
    </source>
</reference>
<dbReference type="InterPro" id="IPR017871">
    <property type="entry name" value="ABC_transporter-like_CS"/>
</dbReference>
<dbReference type="InterPro" id="IPR003439">
    <property type="entry name" value="ABC_transporter-like_ATP-bd"/>
</dbReference>
<dbReference type="SMART" id="SM00382">
    <property type="entry name" value="AAA"/>
    <property type="match status" value="1"/>
</dbReference>
<organism evidence="5 6">
    <name type="scientific">Mycolicibacterium parafortuitum</name>
    <name type="common">Mycobacterium parafortuitum</name>
    <dbReference type="NCBI Taxonomy" id="39692"/>
    <lineage>
        <taxon>Bacteria</taxon>
        <taxon>Bacillati</taxon>
        <taxon>Actinomycetota</taxon>
        <taxon>Actinomycetes</taxon>
        <taxon>Mycobacteriales</taxon>
        <taxon>Mycobacteriaceae</taxon>
        <taxon>Mycolicibacterium</taxon>
    </lineage>
</organism>
<dbReference type="GO" id="GO:0016887">
    <property type="term" value="F:ATP hydrolysis activity"/>
    <property type="evidence" value="ECO:0007669"/>
    <property type="project" value="InterPro"/>
</dbReference>
<evidence type="ECO:0000256" key="1">
    <source>
        <dbReference type="ARBA" id="ARBA00022448"/>
    </source>
</evidence>
<dbReference type="SUPFAM" id="SSF52540">
    <property type="entry name" value="P-loop containing nucleoside triphosphate hydrolases"/>
    <property type="match status" value="1"/>
</dbReference>
<protein>
    <submittedName>
        <fullName evidence="5">ABC-transporter ATP-binding component [Pelagibacterium halotolerans B2]</fullName>
    </submittedName>
</protein>
<keyword evidence="6" id="KW-1185">Reference proteome</keyword>